<dbReference type="PANTHER" id="PTHR42825">
    <property type="entry name" value="AMINO ACID AMINOTRANSFERASE"/>
    <property type="match status" value="1"/>
</dbReference>
<accession>A0AAN9PAA9</accession>
<dbReference type="InterPro" id="IPR043132">
    <property type="entry name" value="BCAT-like_C"/>
</dbReference>
<dbReference type="InterPro" id="IPR005786">
    <property type="entry name" value="B_amino_transII"/>
</dbReference>
<dbReference type="Gene3D" id="3.30.470.10">
    <property type="match status" value="1"/>
</dbReference>
<dbReference type="InterPro" id="IPR043131">
    <property type="entry name" value="BCAT-like_N"/>
</dbReference>
<reference evidence="6 7" key="1">
    <citation type="submission" date="2024-01" db="EMBL/GenBank/DDBJ databases">
        <title>The genomes of 5 underutilized Papilionoideae crops provide insights into root nodulation and disease resistanc.</title>
        <authorList>
            <person name="Yuan L."/>
        </authorList>
    </citation>
    <scope>NUCLEOTIDE SEQUENCE [LARGE SCALE GENOMIC DNA]</scope>
    <source>
        <strain evidence="6">ZHUSHIDOU_FW_LH</strain>
        <tissue evidence="6">Leaf</tissue>
    </source>
</reference>
<dbReference type="Gene3D" id="3.20.10.10">
    <property type="entry name" value="D-amino Acid Aminotransferase, subunit A, domain 2"/>
    <property type="match status" value="1"/>
</dbReference>
<comment type="caution">
    <text evidence="6">The sequence shown here is derived from an EMBL/GenBank/DDBJ whole genome shotgun (WGS) entry which is preliminary data.</text>
</comment>
<evidence type="ECO:0000313" key="7">
    <source>
        <dbReference type="Proteomes" id="UP001372338"/>
    </source>
</evidence>
<proteinExistence type="inferred from homology"/>
<evidence type="ECO:0000256" key="4">
    <source>
        <dbReference type="ARBA" id="ARBA00022679"/>
    </source>
</evidence>
<keyword evidence="5" id="KW-0663">Pyridoxal phosphate</keyword>
<dbReference type="EMBL" id="JAYWIO010000001">
    <property type="protein sequence ID" value="KAK7291335.1"/>
    <property type="molecule type" value="Genomic_DNA"/>
</dbReference>
<name>A0AAN9PAA9_CROPI</name>
<gene>
    <name evidence="6" type="ORF">RIF29_06394</name>
</gene>
<protein>
    <submittedName>
        <fullName evidence="6">Uncharacterized protein</fullName>
    </submittedName>
</protein>
<dbReference type="GO" id="GO:0009081">
    <property type="term" value="P:branched-chain amino acid metabolic process"/>
    <property type="evidence" value="ECO:0007669"/>
    <property type="project" value="InterPro"/>
</dbReference>
<evidence type="ECO:0000256" key="3">
    <source>
        <dbReference type="ARBA" id="ARBA00022576"/>
    </source>
</evidence>
<dbReference type="Proteomes" id="UP001372338">
    <property type="component" value="Unassembled WGS sequence"/>
</dbReference>
<evidence type="ECO:0000256" key="2">
    <source>
        <dbReference type="ARBA" id="ARBA00009320"/>
    </source>
</evidence>
<keyword evidence="3" id="KW-0032">Aminotransferase</keyword>
<organism evidence="6 7">
    <name type="scientific">Crotalaria pallida</name>
    <name type="common">Smooth rattlebox</name>
    <name type="synonym">Crotalaria striata</name>
    <dbReference type="NCBI Taxonomy" id="3830"/>
    <lineage>
        <taxon>Eukaryota</taxon>
        <taxon>Viridiplantae</taxon>
        <taxon>Streptophyta</taxon>
        <taxon>Embryophyta</taxon>
        <taxon>Tracheophyta</taxon>
        <taxon>Spermatophyta</taxon>
        <taxon>Magnoliopsida</taxon>
        <taxon>eudicotyledons</taxon>
        <taxon>Gunneridae</taxon>
        <taxon>Pentapetalae</taxon>
        <taxon>rosids</taxon>
        <taxon>fabids</taxon>
        <taxon>Fabales</taxon>
        <taxon>Fabaceae</taxon>
        <taxon>Papilionoideae</taxon>
        <taxon>50 kb inversion clade</taxon>
        <taxon>genistoids sensu lato</taxon>
        <taxon>core genistoids</taxon>
        <taxon>Crotalarieae</taxon>
        <taxon>Crotalaria</taxon>
    </lineage>
</organism>
<comment type="cofactor">
    <cofactor evidence="1">
        <name>pyridoxal 5'-phosphate</name>
        <dbReference type="ChEBI" id="CHEBI:597326"/>
    </cofactor>
</comment>
<dbReference type="GO" id="GO:0004084">
    <property type="term" value="F:branched-chain-amino-acid transaminase activity"/>
    <property type="evidence" value="ECO:0007669"/>
    <property type="project" value="InterPro"/>
</dbReference>
<sequence>MRIGADRLCMPSPSIDQFINAIKQIVVANKRWVPPPGKGSLYIRPLLIGTRALLGVAPAPDFTFLIYCSPVNFYHKDPVLNWKVEDKLYRAIPGNGGTGEIKSVTNYAPKYGLQLFEHEYPPFIINHEKTKTHEILRQNSTAVVITAAKYDSRGQFCVS</sequence>
<keyword evidence="7" id="KW-1185">Reference proteome</keyword>
<evidence type="ECO:0000256" key="1">
    <source>
        <dbReference type="ARBA" id="ARBA00001933"/>
    </source>
</evidence>
<evidence type="ECO:0000313" key="6">
    <source>
        <dbReference type="EMBL" id="KAK7291335.1"/>
    </source>
</evidence>
<dbReference type="AlphaFoldDB" id="A0AAN9PAA9"/>
<dbReference type="InterPro" id="IPR036038">
    <property type="entry name" value="Aminotransferase-like"/>
</dbReference>
<evidence type="ECO:0000256" key="5">
    <source>
        <dbReference type="ARBA" id="ARBA00022898"/>
    </source>
</evidence>
<dbReference type="SUPFAM" id="SSF56752">
    <property type="entry name" value="D-aminoacid aminotransferase-like PLP-dependent enzymes"/>
    <property type="match status" value="1"/>
</dbReference>
<keyword evidence="4" id="KW-0808">Transferase</keyword>
<comment type="similarity">
    <text evidence="2">Belongs to the class-IV pyridoxal-phosphate-dependent aminotransferase family.</text>
</comment>
<dbReference type="PANTHER" id="PTHR42825:SF28">
    <property type="entry name" value="BRANCHED-CHAIN-AMINO-ACID AMINOTRANSFERASE 7-RELATED"/>
    <property type="match status" value="1"/>
</dbReference>